<dbReference type="AlphaFoldDB" id="A0A8S1IWR8"/>
<dbReference type="InterPro" id="IPR036249">
    <property type="entry name" value="Thioredoxin-like_sf"/>
</dbReference>
<evidence type="ECO:0000313" key="3">
    <source>
        <dbReference type="Proteomes" id="UP000708148"/>
    </source>
</evidence>
<evidence type="ECO:0000313" key="2">
    <source>
        <dbReference type="EMBL" id="CAD7698430.1"/>
    </source>
</evidence>
<proteinExistence type="predicted"/>
<sequence length="217" mass="24513">MAGLQQAVDQAVLAVARTVEDRVDEEIRRLDNLDGDDLELLRERRLAEAKRMAARRQAWAAAGHGEYREVHDEKEFFREVKGEERAVCHFYRQNSPCQVMDRHLTELAQKHIETKFIKINAEKSPYLTDKLKIWMLPTLALIKNGKTVDYVVGFDELGGTDSFPTQVLADRLARSEVVFQESVAAPLGAGSRDAKPAVRKGFTFEKTGSDESSDFSD</sequence>
<comment type="caution">
    <text evidence="2">The sequence shown here is derived from an EMBL/GenBank/DDBJ whole genome shotgun (WGS) entry which is preliminary data.</text>
</comment>
<protein>
    <recommendedName>
        <fullName evidence="1">Thioredoxin domain-containing protein</fullName>
    </recommendedName>
</protein>
<dbReference type="CDD" id="cd02989">
    <property type="entry name" value="Phd_like_TxnDC9"/>
    <property type="match status" value="1"/>
</dbReference>
<dbReference type="OrthoDB" id="10257948at2759"/>
<dbReference type="EMBL" id="CAJHUC010000825">
    <property type="protein sequence ID" value="CAD7698430.1"/>
    <property type="molecule type" value="Genomic_DNA"/>
</dbReference>
<organism evidence="2 3">
    <name type="scientific">Ostreobium quekettii</name>
    <dbReference type="NCBI Taxonomy" id="121088"/>
    <lineage>
        <taxon>Eukaryota</taxon>
        <taxon>Viridiplantae</taxon>
        <taxon>Chlorophyta</taxon>
        <taxon>core chlorophytes</taxon>
        <taxon>Ulvophyceae</taxon>
        <taxon>TCBD clade</taxon>
        <taxon>Bryopsidales</taxon>
        <taxon>Ostreobineae</taxon>
        <taxon>Ostreobiaceae</taxon>
        <taxon>Ostreobium</taxon>
    </lineage>
</organism>
<accession>A0A8S1IWR8</accession>
<dbReference type="SUPFAM" id="SSF52833">
    <property type="entry name" value="Thioredoxin-like"/>
    <property type="match status" value="1"/>
</dbReference>
<dbReference type="InterPro" id="IPR013766">
    <property type="entry name" value="Thioredoxin_domain"/>
</dbReference>
<keyword evidence="3" id="KW-1185">Reference proteome</keyword>
<name>A0A8S1IWR8_9CHLO</name>
<evidence type="ECO:0000259" key="1">
    <source>
        <dbReference type="Pfam" id="PF00085"/>
    </source>
</evidence>
<gene>
    <name evidence="2" type="ORF">OSTQU699_LOCUS3791</name>
</gene>
<dbReference type="Proteomes" id="UP000708148">
    <property type="component" value="Unassembled WGS sequence"/>
</dbReference>
<feature type="domain" description="Thioredoxin" evidence="1">
    <location>
        <begin position="71"/>
        <end position="155"/>
    </location>
</feature>
<dbReference type="Pfam" id="PF00085">
    <property type="entry name" value="Thioredoxin"/>
    <property type="match status" value="1"/>
</dbReference>
<dbReference type="PANTHER" id="PTHR21148">
    <property type="entry name" value="THIOREDOXIN DOMAIN-CONTAINING PROTEIN 9"/>
    <property type="match status" value="1"/>
</dbReference>
<dbReference type="Gene3D" id="3.40.30.10">
    <property type="entry name" value="Glutaredoxin"/>
    <property type="match status" value="1"/>
</dbReference>
<reference evidence="2" key="1">
    <citation type="submission" date="2020-12" db="EMBL/GenBank/DDBJ databases">
        <authorList>
            <person name="Iha C."/>
        </authorList>
    </citation>
    <scope>NUCLEOTIDE SEQUENCE</scope>
</reference>